<dbReference type="PANTHER" id="PTHR37159:SF1">
    <property type="entry name" value="GH11867P"/>
    <property type="match status" value="1"/>
</dbReference>
<protein>
    <recommendedName>
        <fullName evidence="5">ER-bound oxygenase mpaB/mpaB'/Rubber oxygenase catalytic domain-containing protein</fullName>
    </recommendedName>
</protein>
<feature type="transmembrane region" description="Helical" evidence="2">
    <location>
        <begin position="391"/>
        <end position="418"/>
    </location>
</feature>
<dbReference type="AlphaFoldDB" id="A0AAW0YCM2"/>
<keyword evidence="2" id="KW-0812">Transmembrane</keyword>
<evidence type="ECO:0000313" key="4">
    <source>
        <dbReference type="Proteomes" id="UP001445076"/>
    </source>
</evidence>
<dbReference type="Proteomes" id="UP001445076">
    <property type="component" value="Unassembled WGS sequence"/>
</dbReference>
<keyword evidence="2" id="KW-0472">Membrane</keyword>
<organism evidence="3 4">
    <name type="scientific">Cherax quadricarinatus</name>
    <name type="common">Australian red claw crayfish</name>
    <dbReference type="NCBI Taxonomy" id="27406"/>
    <lineage>
        <taxon>Eukaryota</taxon>
        <taxon>Metazoa</taxon>
        <taxon>Ecdysozoa</taxon>
        <taxon>Arthropoda</taxon>
        <taxon>Crustacea</taxon>
        <taxon>Multicrustacea</taxon>
        <taxon>Malacostraca</taxon>
        <taxon>Eumalacostraca</taxon>
        <taxon>Eucarida</taxon>
        <taxon>Decapoda</taxon>
        <taxon>Pleocyemata</taxon>
        <taxon>Astacidea</taxon>
        <taxon>Parastacoidea</taxon>
        <taxon>Parastacidae</taxon>
        <taxon>Cherax</taxon>
    </lineage>
</organism>
<evidence type="ECO:0000313" key="3">
    <source>
        <dbReference type="EMBL" id="KAK8748019.1"/>
    </source>
</evidence>
<feature type="region of interest" description="Disordered" evidence="1">
    <location>
        <begin position="32"/>
        <end position="55"/>
    </location>
</feature>
<name>A0AAW0YCM2_CHEQU</name>
<proteinExistence type="predicted"/>
<evidence type="ECO:0000256" key="2">
    <source>
        <dbReference type="SAM" id="Phobius"/>
    </source>
</evidence>
<accession>A0AAW0YCM2</accession>
<keyword evidence="2" id="KW-1133">Transmembrane helix</keyword>
<gene>
    <name evidence="3" type="ORF">OTU49_016275</name>
</gene>
<evidence type="ECO:0000256" key="1">
    <source>
        <dbReference type="SAM" id="MobiDB-lite"/>
    </source>
</evidence>
<feature type="region of interest" description="Disordered" evidence="1">
    <location>
        <begin position="69"/>
        <end position="104"/>
    </location>
</feature>
<keyword evidence="4" id="KW-1185">Reference proteome</keyword>
<reference evidence="3 4" key="1">
    <citation type="journal article" date="2024" name="BMC Genomics">
        <title>Genome assembly of redclaw crayfish (Cherax quadricarinatus) provides insights into its immune adaptation and hypoxia tolerance.</title>
        <authorList>
            <person name="Liu Z."/>
            <person name="Zheng J."/>
            <person name="Li H."/>
            <person name="Fang K."/>
            <person name="Wang S."/>
            <person name="He J."/>
            <person name="Zhou D."/>
            <person name="Weng S."/>
            <person name="Chi M."/>
            <person name="Gu Z."/>
            <person name="He J."/>
            <person name="Li F."/>
            <person name="Wang M."/>
        </authorList>
    </citation>
    <scope>NUCLEOTIDE SEQUENCE [LARGE SCALE GENOMIC DNA]</scope>
    <source>
        <strain evidence="3">ZL_2023a</strain>
    </source>
</reference>
<evidence type="ECO:0008006" key="5">
    <source>
        <dbReference type="Google" id="ProtNLM"/>
    </source>
</evidence>
<dbReference type="PANTHER" id="PTHR37159">
    <property type="entry name" value="GH11867P"/>
    <property type="match status" value="1"/>
</dbReference>
<comment type="caution">
    <text evidence="3">The sequence shown here is derived from an EMBL/GenBank/DDBJ whole genome shotgun (WGS) entry which is preliminary data.</text>
</comment>
<dbReference type="EMBL" id="JARKIK010000013">
    <property type="protein sequence ID" value="KAK8748019.1"/>
    <property type="molecule type" value="Genomic_DNA"/>
</dbReference>
<sequence>MADVSGCPLTGISACPVMASVMLQPPAGPNEGHLLPHLSTSPVGDSHLPASSVGDSGLLTSPISSSASVTLKGSVTPSPRMKKLLEGANHPGDSHNPPQPPQWLDRELFDRGREFYKRYLYCLGTSDLLSLVMTLSAERALKPLIYTGRSDTPMKALRRYFSTLLHLITWFTGDVWDPNNSAHKDILFVRSIHCKLSRTFNSSTYKEKVTAINVTKKGHKEPAKSLNSAIRQDLQRVAEETLPLETADTPVIYINQLDMSLTQYAFMGLIVAHPEKLGAGAATEEEIAGLIHFWRGIGWLMGVEDQYNFCSGSLVETKELCLEVERLIFIPLLAKVDWNYEHMATSLMTGINYIVPFISYPAMFRYLAYILDIPVSTFVSKTSYLHSFHYWLMRLTFSLILLVPCLLVLLNSLFLSLIDVAQRKRFKLTMSGSPKLHEASPEH</sequence>